<dbReference type="Proteomes" id="UP000054653">
    <property type="component" value="Unassembled WGS sequence"/>
</dbReference>
<dbReference type="PANTHER" id="PTHR47160:SF10">
    <property type="entry name" value="MULE TRANSPOSASE DOMAIN-CONTAINING PROTEIN"/>
    <property type="match status" value="1"/>
</dbReference>
<dbReference type="InterPro" id="IPR018289">
    <property type="entry name" value="MULE_transposase_dom"/>
</dbReference>
<feature type="domain" description="MULE transposase" evidence="1">
    <location>
        <begin position="178"/>
        <end position="275"/>
    </location>
</feature>
<sequence>MAENLHLVLNERGRVYNLKHTNMQDKLWVCRRVKKGCRGSIFTNLDVDAVLDCNPHADDCTPDNNILYKMEKKNSLKRRAAEELKTIPQIYHEEASSASADLETAGQFPTYKSVKTAMYRKRAKKFPRLPPTRQQLEIPLHWRMTKSDRRFLLYNNVYNSILIFCTEENLSILSEHSVWSMDGTFKIVPEWYQQMFTIHVFIAGKLVPLVYCLTVHKDLSTYREIFDNLILKAAALGVVLQPQTVICDFETALIPALQGTFPGVNIQGCYFHFCQAVLRKVNVELLSRDATGSIAALFNYFRVEWIPPDRLLMCNVYNVNIRTNNDLEGWHFKMNRLAGKRHLGFYELLQLLIDEQGSTETLIQQVTSGRVTASDLQIKNKKYEELQQRITALTAEYDGGTRTLEQFLRAVAYLLLIPLRYNLECTIHAPGSTGCQQSNVVTRSKDQDVPRCTLPQ</sequence>
<dbReference type="OMA" id="CYFHFAQ"/>
<organism evidence="2 3">
    <name type="scientific">Trichinella britovi</name>
    <name type="common">Parasitic roundworm</name>
    <dbReference type="NCBI Taxonomy" id="45882"/>
    <lineage>
        <taxon>Eukaryota</taxon>
        <taxon>Metazoa</taxon>
        <taxon>Ecdysozoa</taxon>
        <taxon>Nematoda</taxon>
        <taxon>Enoplea</taxon>
        <taxon>Dorylaimia</taxon>
        <taxon>Trichinellida</taxon>
        <taxon>Trichinellidae</taxon>
        <taxon>Trichinella</taxon>
    </lineage>
</organism>
<gene>
    <name evidence="2" type="ORF">T03_1233</name>
</gene>
<evidence type="ECO:0000313" key="2">
    <source>
        <dbReference type="EMBL" id="KRY45209.1"/>
    </source>
</evidence>
<evidence type="ECO:0000259" key="1">
    <source>
        <dbReference type="Pfam" id="PF10551"/>
    </source>
</evidence>
<evidence type="ECO:0000313" key="3">
    <source>
        <dbReference type="Proteomes" id="UP000054653"/>
    </source>
</evidence>
<accession>A0A0V1C7D2</accession>
<dbReference type="PANTHER" id="PTHR47160">
    <property type="entry name" value="PUTATIVE-RELATED"/>
    <property type="match status" value="1"/>
</dbReference>
<proteinExistence type="predicted"/>
<protein>
    <recommendedName>
        <fullName evidence="1">MULE transposase domain-containing protein</fullName>
    </recommendedName>
</protein>
<reference evidence="2 3" key="1">
    <citation type="submission" date="2015-01" db="EMBL/GenBank/DDBJ databases">
        <title>Evolution of Trichinella species and genotypes.</title>
        <authorList>
            <person name="Korhonen P.K."/>
            <person name="Edoardo P."/>
            <person name="Giuseppe L.R."/>
            <person name="Gasser R.B."/>
        </authorList>
    </citation>
    <scope>NUCLEOTIDE SEQUENCE [LARGE SCALE GENOMIC DNA]</scope>
    <source>
        <strain evidence="2">ISS120</strain>
    </source>
</reference>
<dbReference type="EMBL" id="JYDI01000393">
    <property type="protein sequence ID" value="KRY45209.1"/>
    <property type="molecule type" value="Genomic_DNA"/>
</dbReference>
<name>A0A0V1C7D2_TRIBR</name>
<dbReference type="Pfam" id="PF10551">
    <property type="entry name" value="MULE"/>
    <property type="match status" value="1"/>
</dbReference>
<dbReference type="STRING" id="45882.A0A0V1C7D2"/>
<keyword evidence="3" id="KW-1185">Reference proteome</keyword>
<dbReference type="AlphaFoldDB" id="A0A0V1C7D2"/>
<comment type="caution">
    <text evidence="2">The sequence shown here is derived from an EMBL/GenBank/DDBJ whole genome shotgun (WGS) entry which is preliminary data.</text>
</comment>